<dbReference type="PROSITE" id="PS50928">
    <property type="entry name" value="ABC_TM1"/>
    <property type="match status" value="1"/>
</dbReference>
<dbReference type="PANTHER" id="PTHR30151:SF16">
    <property type="entry name" value="ABC TRANSPORTER PERMEASE PROTEIN"/>
    <property type="match status" value="1"/>
</dbReference>
<accession>A0A846XBF6</accession>
<sequence length="256" mass="28258">MTKRKLGTILEFAVPVLLVLGWWAISVTSSSFYLTPLDVVLVEFKNNWFSSRFVTDVLPSLWRLFAGFGLSCLIGVAVGVIAGSVWWIDKLLEPVAAFFRAVPAPTILPFAVVLFGIGDGMKIFLIVFVCVWPIMLNTTQGFASVDRTMIETARVFRISRRRTVLRVMLPSALPRIFAGMRTALGLAVITMVISELIGSTNGIGFFVLQSQRSFALADMWSGIILLGIVGYVLNALFEFIERRVIGWQVESKSAAA</sequence>
<protein>
    <submittedName>
        <fullName evidence="9">ABC transporter permease</fullName>
    </submittedName>
</protein>
<feature type="transmembrane region" description="Helical" evidence="7">
    <location>
        <begin position="64"/>
        <end position="88"/>
    </location>
</feature>
<dbReference type="InterPro" id="IPR035906">
    <property type="entry name" value="MetI-like_sf"/>
</dbReference>
<comment type="similarity">
    <text evidence="7">Belongs to the binding-protein-dependent transport system permease family.</text>
</comment>
<evidence type="ECO:0000313" key="10">
    <source>
        <dbReference type="Proteomes" id="UP000565715"/>
    </source>
</evidence>
<dbReference type="PANTHER" id="PTHR30151">
    <property type="entry name" value="ALKANE SULFONATE ABC TRANSPORTER-RELATED, MEMBRANE SUBUNIT"/>
    <property type="match status" value="1"/>
</dbReference>
<feature type="domain" description="ABC transmembrane type-1" evidence="8">
    <location>
        <begin position="57"/>
        <end position="241"/>
    </location>
</feature>
<feature type="transmembrane region" description="Helical" evidence="7">
    <location>
        <begin position="213"/>
        <end position="233"/>
    </location>
</feature>
<dbReference type="Gene3D" id="1.10.3720.10">
    <property type="entry name" value="MetI-like"/>
    <property type="match status" value="1"/>
</dbReference>
<dbReference type="CDD" id="cd06261">
    <property type="entry name" value="TM_PBP2"/>
    <property type="match status" value="1"/>
</dbReference>
<dbReference type="Pfam" id="PF00528">
    <property type="entry name" value="BPD_transp_1"/>
    <property type="match status" value="1"/>
</dbReference>
<keyword evidence="4 7" id="KW-0812">Transmembrane</keyword>
<proteinExistence type="inferred from homology"/>
<feature type="transmembrane region" description="Helical" evidence="7">
    <location>
        <begin position="123"/>
        <end position="143"/>
    </location>
</feature>
<name>A0A846XBF6_9NOCA</name>
<keyword evidence="6 7" id="KW-0472">Membrane</keyword>
<evidence type="ECO:0000256" key="4">
    <source>
        <dbReference type="ARBA" id="ARBA00022692"/>
    </source>
</evidence>
<evidence type="ECO:0000256" key="7">
    <source>
        <dbReference type="RuleBase" id="RU363032"/>
    </source>
</evidence>
<dbReference type="Proteomes" id="UP000565715">
    <property type="component" value="Unassembled WGS sequence"/>
</dbReference>
<reference evidence="9 10" key="1">
    <citation type="submission" date="2020-04" db="EMBL/GenBank/DDBJ databases">
        <title>MicrobeNet Type strains.</title>
        <authorList>
            <person name="Nicholson A.C."/>
        </authorList>
    </citation>
    <scope>NUCLEOTIDE SEQUENCE [LARGE SCALE GENOMIC DNA]</scope>
    <source>
        <strain evidence="9 10">DSM 45078</strain>
    </source>
</reference>
<evidence type="ECO:0000259" key="8">
    <source>
        <dbReference type="PROSITE" id="PS50928"/>
    </source>
</evidence>
<dbReference type="GO" id="GO:0005886">
    <property type="term" value="C:plasma membrane"/>
    <property type="evidence" value="ECO:0007669"/>
    <property type="project" value="UniProtKB-SubCell"/>
</dbReference>
<evidence type="ECO:0000256" key="2">
    <source>
        <dbReference type="ARBA" id="ARBA00022448"/>
    </source>
</evidence>
<dbReference type="GO" id="GO:0055085">
    <property type="term" value="P:transmembrane transport"/>
    <property type="evidence" value="ECO:0007669"/>
    <property type="project" value="InterPro"/>
</dbReference>
<comment type="subcellular location">
    <subcellularLocation>
        <location evidence="1 7">Cell membrane</location>
        <topology evidence="1 7">Multi-pass membrane protein</topology>
    </subcellularLocation>
</comment>
<keyword evidence="3" id="KW-1003">Cell membrane</keyword>
<dbReference type="AlphaFoldDB" id="A0A846XBF6"/>
<keyword evidence="10" id="KW-1185">Reference proteome</keyword>
<keyword evidence="2 7" id="KW-0813">Transport</keyword>
<organism evidence="9 10">
    <name type="scientific">Nocardia speluncae</name>
    <dbReference type="NCBI Taxonomy" id="419477"/>
    <lineage>
        <taxon>Bacteria</taxon>
        <taxon>Bacillati</taxon>
        <taxon>Actinomycetota</taxon>
        <taxon>Actinomycetes</taxon>
        <taxon>Mycobacteriales</taxon>
        <taxon>Nocardiaceae</taxon>
        <taxon>Nocardia</taxon>
    </lineage>
</organism>
<gene>
    <name evidence="9" type="ORF">HGA13_09345</name>
</gene>
<evidence type="ECO:0000256" key="6">
    <source>
        <dbReference type="ARBA" id="ARBA00023136"/>
    </source>
</evidence>
<evidence type="ECO:0000256" key="5">
    <source>
        <dbReference type="ARBA" id="ARBA00022989"/>
    </source>
</evidence>
<dbReference type="EMBL" id="JAAXOO010000002">
    <property type="protein sequence ID" value="NKY33272.1"/>
    <property type="molecule type" value="Genomic_DNA"/>
</dbReference>
<dbReference type="InterPro" id="IPR000515">
    <property type="entry name" value="MetI-like"/>
</dbReference>
<feature type="transmembrane region" description="Helical" evidence="7">
    <location>
        <begin position="12"/>
        <end position="34"/>
    </location>
</feature>
<comment type="caution">
    <text evidence="9">The sequence shown here is derived from an EMBL/GenBank/DDBJ whole genome shotgun (WGS) entry which is preliminary data.</text>
</comment>
<dbReference type="RefSeq" id="WP_068040163.1">
    <property type="nucleotide sequence ID" value="NZ_JAAXOO010000002.1"/>
</dbReference>
<keyword evidence="5 7" id="KW-1133">Transmembrane helix</keyword>
<evidence type="ECO:0000256" key="3">
    <source>
        <dbReference type="ARBA" id="ARBA00022475"/>
    </source>
</evidence>
<evidence type="ECO:0000313" key="9">
    <source>
        <dbReference type="EMBL" id="NKY33272.1"/>
    </source>
</evidence>
<dbReference type="SUPFAM" id="SSF161098">
    <property type="entry name" value="MetI-like"/>
    <property type="match status" value="1"/>
</dbReference>
<evidence type="ECO:0000256" key="1">
    <source>
        <dbReference type="ARBA" id="ARBA00004651"/>
    </source>
</evidence>
<feature type="transmembrane region" description="Helical" evidence="7">
    <location>
        <begin position="95"/>
        <end position="117"/>
    </location>
</feature>